<dbReference type="AlphaFoldDB" id="A0A412PHU8"/>
<comment type="caution">
    <text evidence="3">The sequence shown here is derived from an EMBL/GenBank/DDBJ whole genome shotgun (WGS) entry which is preliminary data.</text>
</comment>
<sequence length="275" mass="31985">MYKIKKVINNNAVLITDPNNEQEMILMGNGIGYNRHKGEMIEDIQDCKQYVMNTEGVNYQSLVDPIYLKIASLILDEAEKQYDTVNRSIEMSLADHIAFALERIKDNVVISNPFTKDIEILFEKENRIAQIGRKIIEDKTGVLINDDEVSYITLHIHNAISYESVSESMKTTLIINTALEQMAETYHIPLDKNSLSYSRLLIHLKYMFARLQKGERLNVDMDEYVSKTFALSYEIARNICDYIKKNYDYMIPFTEIGYLAIHIERIRKETNEKMS</sequence>
<proteinExistence type="predicted"/>
<dbReference type="InterPro" id="IPR004341">
    <property type="entry name" value="CAT_RNA-bd_dom"/>
</dbReference>
<dbReference type="PANTHER" id="PTHR30185">
    <property type="entry name" value="CRYPTIC BETA-GLUCOSIDE BGL OPERON ANTITERMINATOR"/>
    <property type="match status" value="1"/>
</dbReference>
<accession>A0A412PHU8</accession>
<dbReference type="PANTHER" id="PTHR30185:SF15">
    <property type="entry name" value="CRYPTIC BETA-GLUCOSIDE BGL OPERON ANTITERMINATOR"/>
    <property type="match status" value="1"/>
</dbReference>
<keyword evidence="1" id="KW-0677">Repeat</keyword>
<dbReference type="Pfam" id="PF00874">
    <property type="entry name" value="PRD"/>
    <property type="match status" value="2"/>
</dbReference>
<dbReference type="InterPro" id="IPR036634">
    <property type="entry name" value="PRD_sf"/>
</dbReference>
<evidence type="ECO:0000256" key="1">
    <source>
        <dbReference type="ARBA" id="ARBA00022737"/>
    </source>
</evidence>
<dbReference type="RefSeq" id="WP_118764209.1">
    <property type="nucleotide sequence ID" value="NZ_CABJCF010000001.1"/>
</dbReference>
<dbReference type="InterPro" id="IPR050661">
    <property type="entry name" value="BglG_antiterminators"/>
</dbReference>
<evidence type="ECO:0000313" key="4">
    <source>
        <dbReference type="Proteomes" id="UP000284731"/>
    </source>
</evidence>
<dbReference type="Gene3D" id="1.10.1790.10">
    <property type="entry name" value="PRD domain"/>
    <property type="match status" value="2"/>
</dbReference>
<evidence type="ECO:0000313" key="3">
    <source>
        <dbReference type="EMBL" id="RGT57739.1"/>
    </source>
</evidence>
<dbReference type="SMART" id="SM01061">
    <property type="entry name" value="CAT_RBD"/>
    <property type="match status" value="1"/>
</dbReference>
<dbReference type="EMBL" id="QRWX01000001">
    <property type="protein sequence ID" value="RGT57739.1"/>
    <property type="molecule type" value="Genomic_DNA"/>
</dbReference>
<reference evidence="3 4" key="1">
    <citation type="submission" date="2018-08" db="EMBL/GenBank/DDBJ databases">
        <title>A genome reference for cultivated species of the human gut microbiota.</title>
        <authorList>
            <person name="Zou Y."/>
            <person name="Xue W."/>
            <person name="Luo G."/>
        </authorList>
    </citation>
    <scope>NUCLEOTIDE SEQUENCE [LARGE SCALE GENOMIC DNA]</scope>
    <source>
        <strain evidence="3 4">AF18-46</strain>
    </source>
</reference>
<dbReference type="Gene3D" id="2.30.24.10">
    <property type="entry name" value="CAT RNA-binding domain"/>
    <property type="match status" value="1"/>
</dbReference>
<feature type="domain" description="PRD" evidence="2">
    <location>
        <begin position="62"/>
        <end position="165"/>
    </location>
</feature>
<dbReference type="Pfam" id="PF03123">
    <property type="entry name" value="CAT_RBD"/>
    <property type="match status" value="1"/>
</dbReference>
<dbReference type="SUPFAM" id="SSF63520">
    <property type="entry name" value="PTS-regulatory domain, PRD"/>
    <property type="match status" value="2"/>
</dbReference>
<dbReference type="InterPro" id="IPR036650">
    <property type="entry name" value="CAT_RNA-bd_dom_sf"/>
</dbReference>
<gene>
    <name evidence="3" type="ORF">DWX20_01445</name>
</gene>
<dbReference type="PROSITE" id="PS51372">
    <property type="entry name" value="PRD_2"/>
    <property type="match status" value="2"/>
</dbReference>
<dbReference type="Proteomes" id="UP000284731">
    <property type="component" value="Unassembled WGS sequence"/>
</dbReference>
<dbReference type="InterPro" id="IPR011608">
    <property type="entry name" value="PRD"/>
</dbReference>
<name>A0A412PHU8_9FIRM</name>
<evidence type="ECO:0000259" key="2">
    <source>
        <dbReference type="PROSITE" id="PS51372"/>
    </source>
</evidence>
<dbReference type="GO" id="GO:0006355">
    <property type="term" value="P:regulation of DNA-templated transcription"/>
    <property type="evidence" value="ECO:0007669"/>
    <property type="project" value="InterPro"/>
</dbReference>
<organism evidence="3 4">
    <name type="scientific">Solobacterium moorei</name>
    <dbReference type="NCBI Taxonomy" id="102148"/>
    <lineage>
        <taxon>Bacteria</taxon>
        <taxon>Bacillati</taxon>
        <taxon>Bacillota</taxon>
        <taxon>Erysipelotrichia</taxon>
        <taxon>Erysipelotrichales</taxon>
        <taxon>Erysipelotrichaceae</taxon>
        <taxon>Solobacterium</taxon>
    </lineage>
</organism>
<dbReference type="GO" id="GO:0003723">
    <property type="term" value="F:RNA binding"/>
    <property type="evidence" value="ECO:0007669"/>
    <property type="project" value="InterPro"/>
</dbReference>
<feature type="domain" description="PRD" evidence="2">
    <location>
        <begin position="166"/>
        <end position="273"/>
    </location>
</feature>
<protein>
    <submittedName>
        <fullName evidence="3">PRD domain-containing protein</fullName>
    </submittedName>
</protein>
<dbReference type="SUPFAM" id="SSF50151">
    <property type="entry name" value="SacY-like RNA-binding domain"/>
    <property type="match status" value="1"/>
</dbReference>